<reference evidence="2 3" key="1">
    <citation type="submission" date="2017-02" db="EMBL/GenBank/DDBJ databases">
        <authorList>
            <person name="Peterson S.W."/>
        </authorList>
    </citation>
    <scope>NUCLEOTIDE SEQUENCE [LARGE SCALE GENOMIC DNA]</scope>
    <source>
        <strain evidence="2 3">ATCC 49788</strain>
    </source>
</reference>
<evidence type="ECO:0000313" key="2">
    <source>
        <dbReference type="EMBL" id="SKA68822.1"/>
    </source>
</evidence>
<keyword evidence="3" id="KW-1185">Reference proteome</keyword>
<feature type="chain" id="PRO_5012843414" description="Stress protein" evidence="1">
    <location>
        <begin position="26"/>
        <end position="207"/>
    </location>
</feature>
<sequence length="207" mass="22850">MKKTKLLANLVLTGLGLLAMGSVLAAVSQDANLAKASKNFNGFKVEIEAPSVEIAQHLLSVIPSTIEDTADTAAKVSEAINQVRIKSYPDDMVAVDITKLAEKSGNKATSSYVDAYRTFYLWNRVVGYNGQVYAYNYNVNTVTCVGRSQSGTWYGQYQSNGAWSNVGYFYTGGMQTMYATGYDNRKGCNWWGKSSYNKGDFIIYFFN</sequence>
<dbReference type="AlphaFoldDB" id="A0A1T4VV14"/>
<gene>
    <name evidence="2" type="ORF">SAMN02745130_00380</name>
</gene>
<evidence type="ECO:0008006" key="4">
    <source>
        <dbReference type="Google" id="ProtNLM"/>
    </source>
</evidence>
<dbReference type="EMBL" id="FUYB01000001">
    <property type="protein sequence ID" value="SKA68822.1"/>
    <property type="molecule type" value="Genomic_DNA"/>
</dbReference>
<evidence type="ECO:0000256" key="1">
    <source>
        <dbReference type="SAM" id="SignalP"/>
    </source>
</evidence>
<keyword evidence="1" id="KW-0732">Signal</keyword>
<evidence type="ECO:0000313" key="3">
    <source>
        <dbReference type="Proteomes" id="UP000190460"/>
    </source>
</evidence>
<organism evidence="2 3">
    <name type="scientific">Thiothrix eikelboomii</name>
    <dbReference type="NCBI Taxonomy" id="92487"/>
    <lineage>
        <taxon>Bacteria</taxon>
        <taxon>Pseudomonadati</taxon>
        <taxon>Pseudomonadota</taxon>
        <taxon>Gammaproteobacteria</taxon>
        <taxon>Thiotrichales</taxon>
        <taxon>Thiotrichaceae</taxon>
        <taxon>Thiothrix</taxon>
    </lineage>
</organism>
<name>A0A1T4VV14_9GAMM</name>
<accession>A0A1T4VV14</accession>
<dbReference type="Proteomes" id="UP000190460">
    <property type="component" value="Unassembled WGS sequence"/>
</dbReference>
<protein>
    <recommendedName>
        <fullName evidence="4">Stress protein</fullName>
    </recommendedName>
</protein>
<proteinExistence type="predicted"/>
<dbReference type="RefSeq" id="WP_078920876.1">
    <property type="nucleotide sequence ID" value="NZ_FUYB01000001.1"/>
</dbReference>
<feature type="signal peptide" evidence="1">
    <location>
        <begin position="1"/>
        <end position="25"/>
    </location>
</feature>